<sequence>MNKLLFLFAVGVCFALGQTLECYQCSLGLWNLCITTKTTCNSGEHCFSGLGKAAGFVDIKTKGCLAVEKCNMTENQNFGVNTTLYKLTKTCCNTNLCNGAPRLPGGAGLSLAAAVVSALITARVLV</sequence>
<evidence type="ECO:0000259" key="11">
    <source>
        <dbReference type="Pfam" id="PF00021"/>
    </source>
</evidence>
<evidence type="ECO:0000256" key="1">
    <source>
        <dbReference type="ARBA" id="ARBA00004609"/>
    </source>
</evidence>
<evidence type="ECO:0000256" key="6">
    <source>
        <dbReference type="ARBA" id="ARBA00023157"/>
    </source>
</evidence>
<dbReference type="Pfam" id="PF00021">
    <property type="entry name" value="UPAR_LY6"/>
    <property type="match status" value="1"/>
</dbReference>
<evidence type="ECO:0000313" key="12">
    <source>
        <dbReference type="EMBL" id="RVE67098.1"/>
    </source>
</evidence>
<proteinExistence type="inferred from homology"/>
<evidence type="ECO:0000256" key="5">
    <source>
        <dbReference type="ARBA" id="ARBA00023136"/>
    </source>
</evidence>
<dbReference type="Gene3D" id="2.10.60.10">
    <property type="entry name" value="CD59"/>
    <property type="match status" value="1"/>
</dbReference>
<name>A0A3S2P8E9_ORYJA</name>
<dbReference type="AlphaFoldDB" id="A0A3S2P8E9"/>
<accession>A0A3S2P8E9</accession>
<evidence type="ECO:0000313" key="13">
    <source>
        <dbReference type="Proteomes" id="UP000283210"/>
    </source>
</evidence>
<keyword evidence="8" id="KW-0449">Lipoprotein</keyword>
<dbReference type="GO" id="GO:0098552">
    <property type="term" value="C:side of membrane"/>
    <property type="evidence" value="ECO:0007669"/>
    <property type="project" value="UniProtKB-KW"/>
</dbReference>
<keyword evidence="13" id="KW-1185">Reference proteome</keyword>
<dbReference type="GO" id="GO:0035036">
    <property type="term" value="P:sperm-egg recognition"/>
    <property type="evidence" value="ECO:0007669"/>
    <property type="project" value="TreeGrafter"/>
</dbReference>
<keyword evidence="4 10" id="KW-0732">Signal</keyword>
<dbReference type="PANTHER" id="PTHR47613:SF1">
    <property type="entry name" value="SPERM ACROSOME MEMBRANE-ASSOCIATED PROTEIN 4"/>
    <property type="match status" value="1"/>
</dbReference>
<dbReference type="InterPro" id="IPR045860">
    <property type="entry name" value="Snake_toxin-like_sf"/>
</dbReference>
<evidence type="ECO:0000256" key="9">
    <source>
        <dbReference type="ARBA" id="ARBA00029446"/>
    </source>
</evidence>
<keyword evidence="3" id="KW-0336">GPI-anchor</keyword>
<dbReference type="OrthoDB" id="5962859at2759"/>
<evidence type="ECO:0000256" key="10">
    <source>
        <dbReference type="SAM" id="SignalP"/>
    </source>
</evidence>
<feature type="chain" id="PRO_5018772712" description="UPAR/Ly6 domain-containing protein" evidence="10">
    <location>
        <begin position="18"/>
        <end position="126"/>
    </location>
</feature>
<comment type="similarity">
    <text evidence="9">Belongs to the SPACA4/bouncer family.</text>
</comment>
<dbReference type="PANTHER" id="PTHR47613">
    <property type="entry name" value="SPERM ACROSOME MEMBRANE-ASSOCIATED PROTEIN 4"/>
    <property type="match status" value="1"/>
</dbReference>
<dbReference type="GO" id="GO:0005886">
    <property type="term" value="C:plasma membrane"/>
    <property type="evidence" value="ECO:0007669"/>
    <property type="project" value="UniProtKB-SubCell"/>
</dbReference>
<evidence type="ECO:0000256" key="8">
    <source>
        <dbReference type="ARBA" id="ARBA00023288"/>
    </source>
</evidence>
<organism evidence="12 13">
    <name type="scientific">Oryzias javanicus</name>
    <name type="common">Javanese ricefish</name>
    <name type="synonym">Aplocheilus javanicus</name>
    <dbReference type="NCBI Taxonomy" id="123683"/>
    <lineage>
        <taxon>Eukaryota</taxon>
        <taxon>Metazoa</taxon>
        <taxon>Chordata</taxon>
        <taxon>Craniata</taxon>
        <taxon>Vertebrata</taxon>
        <taxon>Euteleostomi</taxon>
        <taxon>Actinopterygii</taxon>
        <taxon>Neopterygii</taxon>
        <taxon>Teleostei</taxon>
        <taxon>Neoteleostei</taxon>
        <taxon>Acanthomorphata</taxon>
        <taxon>Ovalentaria</taxon>
        <taxon>Atherinomorphae</taxon>
        <taxon>Beloniformes</taxon>
        <taxon>Adrianichthyidae</taxon>
        <taxon>Oryziinae</taxon>
        <taxon>Oryzias</taxon>
    </lineage>
</organism>
<keyword evidence="6" id="KW-1015">Disulfide bond</keyword>
<protein>
    <recommendedName>
        <fullName evidence="11">UPAR/Ly6 domain-containing protein</fullName>
    </recommendedName>
</protein>
<evidence type="ECO:0000256" key="4">
    <source>
        <dbReference type="ARBA" id="ARBA00022729"/>
    </source>
</evidence>
<feature type="signal peptide" evidence="10">
    <location>
        <begin position="1"/>
        <end position="17"/>
    </location>
</feature>
<keyword evidence="5" id="KW-0472">Membrane</keyword>
<evidence type="ECO:0000256" key="7">
    <source>
        <dbReference type="ARBA" id="ARBA00023180"/>
    </source>
</evidence>
<evidence type="ECO:0000256" key="2">
    <source>
        <dbReference type="ARBA" id="ARBA00022475"/>
    </source>
</evidence>
<dbReference type="SUPFAM" id="SSF57302">
    <property type="entry name" value="Snake toxin-like"/>
    <property type="match status" value="1"/>
</dbReference>
<reference evidence="12 13" key="1">
    <citation type="submission" date="2018-11" db="EMBL/GenBank/DDBJ databases">
        <authorList>
            <person name="Lopez-Roques C."/>
            <person name="Donnadieu C."/>
            <person name="Bouchez O."/>
            <person name="Klopp C."/>
            <person name="Cabau C."/>
            <person name="Zahm M."/>
        </authorList>
    </citation>
    <scope>NUCLEOTIDE SEQUENCE [LARGE SCALE GENOMIC DNA]</scope>
    <source>
        <strain evidence="12">RS831</strain>
        <tissue evidence="12">Whole body</tissue>
    </source>
</reference>
<dbReference type="Proteomes" id="UP000283210">
    <property type="component" value="Chromosome 11"/>
</dbReference>
<dbReference type="EMBL" id="CM012447">
    <property type="protein sequence ID" value="RVE67098.1"/>
    <property type="molecule type" value="Genomic_DNA"/>
</dbReference>
<dbReference type="OMA" id="AKDCVFC"/>
<feature type="domain" description="UPAR/Ly6" evidence="11">
    <location>
        <begin position="18"/>
        <end position="99"/>
    </location>
</feature>
<keyword evidence="7" id="KW-0325">Glycoprotein</keyword>
<gene>
    <name evidence="12" type="ORF">OJAV_G00114670</name>
</gene>
<reference evidence="12 13" key="2">
    <citation type="submission" date="2019-01" db="EMBL/GenBank/DDBJ databases">
        <title>A chromosome length genome reference of the Java medaka (oryzias javanicus).</title>
        <authorList>
            <person name="Herpin A."/>
            <person name="Takehana Y."/>
            <person name="Naruse K."/>
            <person name="Ansai S."/>
            <person name="Kawaguchi M."/>
        </authorList>
    </citation>
    <scope>NUCLEOTIDE SEQUENCE [LARGE SCALE GENOMIC DNA]</scope>
    <source>
        <strain evidence="12">RS831</strain>
        <tissue evidence="12">Whole body</tissue>
    </source>
</reference>
<dbReference type="InterPro" id="IPR046354">
    <property type="entry name" value="SPACA4/Bouncer"/>
</dbReference>
<comment type="subcellular location">
    <subcellularLocation>
        <location evidence="1">Cell membrane</location>
        <topology evidence="1">Lipid-anchor</topology>
        <topology evidence="1">GPI-anchor</topology>
    </subcellularLocation>
</comment>
<keyword evidence="2" id="KW-1003">Cell membrane</keyword>
<dbReference type="InterPro" id="IPR016054">
    <property type="entry name" value="LY6_UPA_recep-like"/>
</dbReference>
<evidence type="ECO:0000256" key="3">
    <source>
        <dbReference type="ARBA" id="ARBA00022622"/>
    </source>
</evidence>